<dbReference type="VEuPathDB" id="TrichDB:TVAG_311290"/>
<dbReference type="AlphaFoldDB" id="A2FX55"/>
<name>A2FX55_TRIV3</name>
<dbReference type="Proteomes" id="UP000001542">
    <property type="component" value="Unassembled WGS sequence"/>
</dbReference>
<evidence type="ECO:0000259" key="2">
    <source>
        <dbReference type="Pfam" id="PF11929"/>
    </source>
</evidence>
<gene>
    <name evidence="3" type="ORF">TVAG_311290</name>
</gene>
<keyword evidence="1" id="KW-0040">ANK repeat</keyword>
<dbReference type="PRINTS" id="PR01415">
    <property type="entry name" value="ANKYRIN"/>
</dbReference>
<dbReference type="SUPFAM" id="SSF140860">
    <property type="entry name" value="Pseudo ankyrin repeat-like"/>
    <property type="match status" value="1"/>
</dbReference>
<dbReference type="STRING" id="5722.A2FX55"/>
<proteinExistence type="predicted"/>
<evidence type="ECO:0000313" key="3">
    <source>
        <dbReference type="EMBL" id="EAX90501.1"/>
    </source>
</evidence>
<dbReference type="InterPro" id="IPR036770">
    <property type="entry name" value="Ankyrin_rpt-contain_sf"/>
</dbReference>
<evidence type="ECO:0000256" key="1">
    <source>
        <dbReference type="PROSITE-ProRule" id="PRU00023"/>
    </source>
</evidence>
<dbReference type="Pfam" id="PF11929">
    <property type="entry name" value="DUF3447"/>
    <property type="match status" value="1"/>
</dbReference>
<dbReference type="eggNOG" id="KOG4177">
    <property type="taxonomic scope" value="Eukaryota"/>
</dbReference>
<dbReference type="KEGG" id="tva:4748187"/>
<dbReference type="SUPFAM" id="SSF48403">
    <property type="entry name" value="Ankyrin repeat"/>
    <property type="match status" value="1"/>
</dbReference>
<dbReference type="PROSITE" id="PS50297">
    <property type="entry name" value="ANK_REP_REGION"/>
    <property type="match status" value="5"/>
</dbReference>
<evidence type="ECO:0000313" key="4">
    <source>
        <dbReference type="Proteomes" id="UP000001542"/>
    </source>
</evidence>
<dbReference type="VEuPathDB" id="TrichDB:TVAGG3_0244300"/>
<sequence length="511" mass="58794">MSESSKMNFHELMSLYKEYNDTIDALYRLRTTNEEALDKICNDIKINLIETKYLLPSYMIYTISFAARCNNRYLKSYWYIFKKIYEEYRSDHINYFPRGFDYFVYKEYGIWLNDENKISLERIETENISLEVVKPDTIFESIMNDNIEAFTSFTESQEFDKNDVLVSPFFIDATQPSLLEVCCYYGATKCFSFLREKFNSEITKRCLQFSILNGNYVLVKECLKVVEPDDECMEYAIISHNIAFVTFLMIEYKLTISLFKCGEYNNLQAFFVYLDQTNDIKNCFLYSPLFNIPSLCKYFLSQGANIYDRDSDDEQTALHMASYFNAVETAKFLITNDATINKKDIDGNTPLLIAASNNSKEMIELLIQNEANIYDRNNDKKTALYLATENDASDAAETLILHGANVNDSYNYGETALHVAAELNKLNIVSVLVSHGAIINAKEYKNESTALHKASIKGNTNIVKILCSHGADVNAIDSYRKTSLDYAKENDNEEIEELLRSHGAISNSLDN</sequence>
<feature type="repeat" description="ANK" evidence="1">
    <location>
        <begin position="346"/>
        <end position="378"/>
    </location>
</feature>
<feature type="domain" description="DUF3447" evidence="2">
    <location>
        <begin position="198"/>
        <end position="273"/>
    </location>
</feature>
<feature type="repeat" description="ANK" evidence="1">
    <location>
        <begin position="379"/>
        <end position="411"/>
    </location>
</feature>
<dbReference type="PANTHER" id="PTHR24182:SF13">
    <property type="entry name" value="LD18443P"/>
    <property type="match status" value="1"/>
</dbReference>
<dbReference type="OrthoDB" id="1868897at2759"/>
<dbReference type="SMART" id="SM00248">
    <property type="entry name" value="ANK"/>
    <property type="match status" value="6"/>
</dbReference>
<dbReference type="InterPro" id="IPR020683">
    <property type="entry name" value="DUF3447"/>
</dbReference>
<protein>
    <submittedName>
        <fullName evidence="3">Ankyrin repeat protein, putative</fullName>
    </submittedName>
</protein>
<dbReference type="SMR" id="A2FX55"/>
<accession>A2FX55</accession>
<dbReference type="PROSITE" id="PS50088">
    <property type="entry name" value="ANK_REPEAT"/>
    <property type="match status" value="5"/>
</dbReference>
<dbReference type="InterPro" id="IPR002110">
    <property type="entry name" value="Ankyrin_rpt"/>
</dbReference>
<reference evidence="3" key="1">
    <citation type="submission" date="2006-10" db="EMBL/GenBank/DDBJ databases">
        <authorList>
            <person name="Amadeo P."/>
            <person name="Zhao Q."/>
            <person name="Wortman J."/>
            <person name="Fraser-Liggett C."/>
            <person name="Carlton J."/>
        </authorList>
    </citation>
    <scope>NUCLEOTIDE SEQUENCE</scope>
    <source>
        <strain evidence="3">G3</strain>
    </source>
</reference>
<dbReference type="InParanoid" id="A2FX55"/>
<reference evidence="3" key="2">
    <citation type="journal article" date="2007" name="Science">
        <title>Draft genome sequence of the sexually transmitted pathogen Trichomonas vaginalis.</title>
        <authorList>
            <person name="Carlton J.M."/>
            <person name="Hirt R.P."/>
            <person name="Silva J.C."/>
            <person name="Delcher A.L."/>
            <person name="Schatz M."/>
            <person name="Zhao Q."/>
            <person name="Wortman J.R."/>
            <person name="Bidwell S.L."/>
            <person name="Alsmark U.C.M."/>
            <person name="Besteiro S."/>
            <person name="Sicheritz-Ponten T."/>
            <person name="Noel C.J."/>
            <person name="Dacks J.B."/>
            <person name="Foster P.G."/>
            <person name="Simillion C."/>
            <person name="Van de Peer Y."/>
            <person name="Miranda-Saavedra D."/>
            <person name="Barton G.J."/>
            <person name="Westrop G.D."/>
            <person name="Mueller S."/>
            <person name="Dessi D."/>
            <person name="Fiori P.L."/>
            <person name="Ren Q."/>
            <person name="Paulsen I."/>
            <person name="Zhang H."/>
            <person name="Bastida-Corcuera F.D."/>
            <person name="Simoes-Barbosa A."/>
            <person name="Brown M.T."/>
            <person name="Hayes R.D."/>
            <person name="Mukherjee M."/>
            <person name="Okumura C.Y."/>
            <person name="Schneider R."/>
            <person name="Smith A.J."/>
            <person name="Vanacova S."/>
            <person name="Villalvazo M."/>
            <person name="Haas B.J."/>
            <person name="Pertea M."/>
            <person name="Feldblyum T.V."/>
            <person name="Utterback T.R."/>
            <person name="Shu C.L."/>
            <person name="Osoegawa K."/>
            <person name="de Jong P.J."/>
            <person name="Hrdy I."/>
            <person name="Horvathova L."/>
            <person name="Zubacova Z."/>
            <person name="Dolezal P."/>
            <person name="Malik S.B."/>
            <person name="Logsdon J.M. Jr."/>
            <person name="Henze K."/>
            <person name="Gupta A."/>
            <person name="Wang C.C."/>
            <person name="Dunne R.L."/>
            <person name="Upcroft J.A."/>
            <person name="Upcroft P."/>
            <person name="White O."/>
            <person name="Salzberg S.L."/>
            <person name="Tang P."/>
            <person name="Chiu C.-H."/>
            <person name="Lee Y.-S."/>
            <person name="Embley T.M."/>
            <person name="Coombs G.H."/>
            <person name="Mottram J.C."/>
            <person name="Tachezy J."/>
            <person name="Fraser-Liggett C.M."/>
            <person name="Johnson P.J."/>
        </authorList>
    </citation>
    <scope>NUCLEOTIDE SEQUENCE [LARGE SCALE GENOMIC DNA]</scope>
    <source>
        <strain evidence="3">G3</strain>
    </source>
</reference>
<dbReference type="EMBL" id="DS114102">
    <property type="protein sequence ID" value="EAX90501.1"/>
    <property type="molecule type" value="Genomic_DNA"/>
</dbReference>
<feature type="repeat" description="ANK" evidence="1">
    <location>
        <begin position="446"/>
        <end position="478"/>
    </location>
</feature>
<dbReference type="Pfam" id="PF12796">
    <property type="entry name" value="Ank_2"/>
    <property type="match status" value="2"/>
</dbReference>
<keyword evidence="4" id="KW-1185">Reference proteome</keyword>
<dbReference type="RefSeq" id="XP_001303431.1">
    <property type="nucleotide sequence ID" value="XM_001303430.1"/>
</dbReference>
<dbReference type="PANTHER" id="PTHR24182">
    <property type="entry name" value="ANKYRIN REPEAT AND SOCS BOX CONTAINING 4"/>
    <property type="match status" value="1"/>
</dbReference>
<feature type="repeat" description="ANK" evidence="1">
    <location>
        <begin position="313"/>
        <end position="345"/>
    </location>
</feature>
<feature type="repeat" description="ANK" evidence="1">
    <location>
        <begin position="412"/>
        <end position="444"/>
    </location>
</feature>
<dbReference type="Gene3D" id="1.25.40.20">
    <property type="entry name" value="Ankyrin repeat-containing domain"/>
    <property type="match status" value="1"/>
</dbReference>
<dbReference type="Pfam" id="PF00023">
    <property type="entry name" value="Ank"/>
    <property type="match status" value="1"/>
</dbReference>
<organism evidence="3 4">
    <name type="scientific">Trichomonas vaginalis (strain ATCC PRA-98 / G3)</name>
    <dbReference type="NCBI Taxonomy" id="412133"/>
    <lineage>
        <taxon>Eukaryota</taxon>
        <taxon>Metamonada</taxon>
        <taxon>Parabasalia</taxon>
        <taxon>Trichomonadida</taxon>
        <taxon>Trichomonadidae</taxon>
        <taxon>Trichomonas</taxon>
    </lineage>
</organism>